<dbReference type="NCBIfam" id="TIGR00379">
    <property type="entry name" value="cobB"/>
    <property type="match status" value="1"/>
</dbReference>
<dbReference type="InterPro" id="IPR002586">
    <property type="entry name" value="CobQ/CobB/MinD/ParA_Nub-bd_dom"/>
</dbReference>
<evidence type="ECO:0000259" key="7">
    <source>
        <dbReference type="Pfam" id="PF01656"/>
    </source>
</evidence>
<keyword evidence="2 9" id="KW-0436">Ligase</keyword>
<dbReference type="InterPro" id="IPR011698">
    <property type="entry name" value="GATase_3"/>
</dbReference>
<dbReference type="PROSITE" id="PS51274">
    <property type="entry name" value="GATASE_COBBQ"/>
    <property type="match status" value="1"/>
</dbReference>
<dbReference type="PANTHER" id="PTHR43873">
    <property type="entry name" value="COBYRINATE A,C-DIAMIDE SYNTHASE"/>
    <property type="match status" value="1"/>
</dbReference>
<dbReference type="GO" id="GO:0042242">
    <property type="term" value="F:cobyrinic acid a,c-diamide synthase activity"/>
    <property type="evidence" value="ECO:0007669"/>
    <property type="project" value="InterPro"/>
</dbReference>
<comment type="cofactor">
    <cofactor evidence="1">
        <name>Mg(2+)</name>
        <dbReference type="ChEBI" id="CHEBI:18420"/>
    </cofactor>
</comment>
<dbReference type="InterPro" id="IPR029062">
    <property type="entry name" value="Class_I_gatase-like"/>
</dbReference>
<dbReference type="AlphaFoldDB" id="A0A3B0RJD1"/>
<evidence type="ECO:0000256" key="5">
    <source>
        <dbReference type="ARBA" id="ARBA00022842"/>
    </source>
</evidence>
<accession>A0A3B0RJD1</accession>
<dbReference type="SUPFAM" id="SSF52540">
    <property type="entry name" value="P-loop containing nucleoside triphosphate hydrolases"/>
    <property type="match status" value="1"/>
</dbReference>
<dbReference type="GO" id="GO:0043802">
    <property type="term" value="F:hydrogenobyrinic acid a,c-diamide synthase (glutamine-hydrolysing) activity"/>
    <property type="evidence" value="ECO:0007669"/>
    <property type="project" value="UniProtKB-EC"/>
</dbReference>
<dbReference type="Gene3D" id="3.40.50.300">
    <property type="entry name" value="P-loop containing nucleotide triphosphate hydrolases"/>
    <property type="match status" value="1"/>
</dbReference>
<keyword evidence="5" id="KW-0460">Magnesium</keyword>
<name>A0A3B0RJD1_9ZZZZ</name>
<dbReference type="InterPro" id="IPR027417">
    <property type="entry name" value="P-loop_NTPase"/>
</dbReference>
<proteinExistence type="inferred from homology"/>
<keyword evidence="3" id="KW-0547">Nucleotide-binding</keyword>
<evidence type="ECO:0000256" key="4">
    <source>
        <dbReference type="ARBA" id="ARBA00022840"/>
    </source>
</evidence>
<organism evidence="9">
    <name type="scientific">hydrothermal vent metagenome</name>
    <dbReference type="NCBI Taxonomy" id="652676"/>
    <lineage>
        <taxon>unclassified sequences</taxon>
        <taxon>metagenomes</taxon>
        <taxon>ecological metagenomes</taxon>
    </lineage>
</organism>
<dbReference type="GO" id="GO:0005524">
    <property type="term" value="F:ATP binding"/>
    <property type="evidence" value="ECO:0007669"/>
    <property type="project" value="UniProtKB-KW"/>
</dbReference>
<dbReference type="CDD" id="cd05388">
    <property type="entry name" value="CobB_N"/>
    <property type="match status" value="1"/>
</dbReference>
<protein>
    <submittedName>
        <fullName evidence="9">Hydrogenobyrinic acid a,c-diamide synthase (Glutamine-hydrolyzing)</fullName>
        <ecNumber evidence="9">6.3.5.9</ecNumber>
    </submittedName>
</protein>
<dbReference type="Pfam" id="PF07685">
    <property type="entry name" value="GATase_3"/>
    <property type="match status" value="1"/>
</dbReference>
<dbReference type="Gene3D" id="3.40.50.880">
    <property type="match status" value="1"/>
</dbReference>
<keyword evidence="4" id="KW-0067">ATP-binding</keyword>
<dbReference type="PANTHER" id="PTHR43873:SF1">
    <property type="entry name" value="COBYRINATE A,C-DIAMIDE SYNTHASE"/>
    <property type="match status" value="1"/>
</dbReference>
<dbReference type="EMBL" id="UOEC01000094">
    <property type="protein sequence ID" value="VAV92027.1"/>
    <property type="molecule type" value="Genomic_DNA"/>
</dbReference>
<dbReference type="SUPFAM" id="SSF52317">
    <property type="entry name" value="Class I glutamine amidotransferase-like"/>
    <property type="match status" value="1"/>
</dbReference>
<sequence>MANGIIIAAPSSGSGKTVVTLSLLAALRQSGVNVASAKVGPDYIDPCFHSESSGRPCLNLDQWAMRPQTIAQNLEALAADSEMVVIEGVMGLFDGPEMGKGSTADLAAKLNLPVILVVNCSHQAQSVAALVKGFAELRDDINLAGVILNWVSSERHTRLLKRAVESIGIKVIGAVPRVADLQLPSRHLGLVQANEHPEIKQFVERAGQIGTANIDLHKLISLAKPLSGNNTGTTIAPLAPLGQRIAIARDEGFGFFYPHLELSWQAAGAEIIPFSPLANEAPDKDADAIFLPGGYPELHGAKLAANSTFLNGLRTSPALIYGECGGYMVLGDAIIDKDGNRHAMAGLLPVTTSFATRKLTLGYRTLSHNSALPWPKNIKAHEFHYSTVTDNQKADALFSAEDTTGKPLGPMGLQRGKVMGSYAHIIDQAPIGPIP</sequence>
<dbReference type="InterPro" id="IPR004484">
    <property type="entry name" value="CbiA/CobB_synth"/>
</dbReference>
<dbReference type="HAMAP" id="MF_00027">
    <property type="entry name" value="CobB_CbiA"/>
    <property type="match status" value="1"/>
</dbReference>
<keyword evidence="6" id="KW-0315">Glutamine amidotransferase</keyword>
<dbReference type="EC" id="6.3.5.9" evidence="9"/>
<evidence type="ECO:0000256" key="6">
    <source>
        <dbReference type="ARBA" id="ARBA00022962"/>
    </source>
</evidence>
<evidence type="ECO:0000256" key="3">
    <source>
        <dbReference type="ARBA" id="ARBA00022741"/>
    </source>
</evidence>
<evidence type="ECO:0000259" key="8">
    <source>
        <dbReference type="Pfam" id="PF07685"/>
    </source>
</evidence>
<evidence type="ECO:0000256" key="2">
    <source>
        <dbReference type="ARBA" id="ARBA00022598"/>
    </source>
</evidence>
<feature type="domain" description="CobB/CobQ-like glutamine amidotransferase" evidence="8">
    <location>
        <begin position="244"/>
        <end position="426"/>
    </location>
</feature>
<dbReference type="Pfam" id="PF01656">
    <property type="entry name" value="CbiA"/>
    <property type="match status" value="1"/>
</dbReference>
<dbReference type="NCBIfam" id="NF002204">
    <property type="entry name" value="PRK01077.1"/>
    <property type="match status" value="1"/>
</dbReference>
<evidence type="ECO:0000313" key="9">
    <source>
        <dbReference type="EMBL" id="VAV92027.1"/>
    </source>
</evidence>
<gene>
    <name evidence="9" type="ORF">MNBD_ALPHA08-1239</name>
</gene>
<reference evidence="9" key="1">
    <citation type="submission" date="2018-06" db="EMBL/GenBank/DDBJ databases">
        <authorList>
            <person name="Zhirakovskaya E."/>
        </authorList>
    </citation>
    <scope>NUCLEOTIDE SEQUENCE</scope>
</reference>
<evidence type="ECO:0000256" key="1">
    <source>
        <dbReference type="ARBA" id="ARBA00001946"/>
    </source>
</evidence>
<feature type="domain" description="CobQ/CobB/MinD/ParA nucleotide binding" evidence="7">
    <location>
        <begin position="5"/>
        <end position="188"/>
    </location>
</feature>